<reference evidence="5 6" key="1">
    <citation type="submission" date="2024-03" db="EMBL/GenBank/DDBJ databases">
        <title>Adaptation during the transition from Ophiocordyceps entomopathogen to insect associate is accompanied by gene loss and intensified selection.</title>
        <authorList>
            <person name="Ward C.M."/>
            <person name="Onetto C.A."/>
            <person name="Borneman A.R."/>
        </authorList>
    </citation>
    <scope>NUCLEOTIDE SEQUENCE [LARGE SCALE GENOMIC DNA]</scope>
    <source>
        <strain evidence="5">AWRI1</strain>
        <tissue evidence="5">Single Adult Female</tissue>
    </source>
</reference>
<dbReference type="GO" id="GO:0005634">
    <property type="term" value="C:nucleus"/>
    <property type="evidence" value="ECO:0007669"/>
    <property type="project" value="TreeGrafter"/>
</dbReference>
<proteinExistence type="predicted"/>
<dbReference type="AlphaFoldDB" id="A0AAN9XYY4"/>
<dbReference type="InterPro" id="IPR050863">
    <property type="entry name" value="CenT-Element_Derived"/>
</dbReference>
<dbReference type="InterPro" id="IPR004875">
    <property type="entry name" value="DDE_SF_endonuclease_dom"/>
</dbReference>
<dbReference type="Proteomes" id="UP001367676">
    <property type="component" value="Unassembled WGS sequence"/>
</dbReference>
<accession>A0AAN9XYY4</accession>
<dbReference type="PANTHER" id="PTHR19303:SF74">
    <property type="entry name" value="POGO TRANSPOSABLE ELEMENT WITH KRAB DOMAIN"/>
    <property type="match status" value="1"/>
</dbReference>
<keyword evidence="1" id="KW-0238">DNA-binding</keyword>
<organism evidence="5 6">
    <name type="scientific">Parthenolecanium corni</name>
    <dbReference type="NCBI Taxonomy" id="536013"/>
    <lineage>
        <taxon>Eukaryota</taxon>
        <taxon>Metazoa</taxon>
        <taxon>Ecdysozoa</taxon>
        <taxon>Arthropoda</taxon>
        <taxon>Hexapoda</taxon>
        <taxon>Insecta</taxon>
        <taxon>Pterygota</taxon>
        <taxon>Neoptera</taxon>
        <taxon>Paraneoptera</taxon>
        <taxon>Hemiptera</taxon>
        <taxon>Sternorrhyncha</taxon>
        <taxon>Coccoidea</taxon>
        <taxon>Coccidae</taxon>
        <taxon>Parthenolecanium</taxon>
    </lineage>
</organism>
<evidence type="ECO:0000259" key="3">
    <source>
        <dbReference type="PROSITE" id="PS51253"/>
    </source>
</evidence>
<evidence type="ECO:0000256" key="1">
    <source>
        <dbReference type="ARBA" id="ARBA00023125"/>
    </source>
</evidence>
<keyword evidence="6" id="KW-1185">Reference proteome</keyword>
<evidence type="ECO:0000313" key="6">
    <source>
        <dbReference type="Proteomes" id="UP001367676"/>
    </source>
</evidence>
<comment type="caution">
    <text evidence="5">The sequence shown here is derived from an EMBL/GenBank/DDBJ whole genome shotgun (WGS) entry which is preliminary data.</text>
</comment>
<feature type="compositionally biased region" description="Low complexity" evidence="2">
    <location>
        <begin position="554"/>
        <end position="572"/>
    </location>
</feature>
<evidence type="ECO:0000313" key="4">
    <source>
        <dbReference type="EMBL" id="KAK7575698.1"/>
    </source>
</evidence>
<evidence type="ECO:0000256" key="2">
    <source>
        <dbReference type="SAM" id="MobiDB-lite"/>
    </source>
</evidence>
<feature type="compositionally biased region" description="Basic residues" evidence="2">
    <location>
        <begin position="482"/>
        <end position="494"/>
    </location>
</feature>
<dbReference type="Pfam" id="PF03184">
    <property type="entry name" value="DDE_1"/>
    <property type="match status" value="1"/>
</dbReference>
<gene>
    <name evidence="4" type="ORF">V9T40_011984</name>
    <name evidence="5" type="ORF">V9T40_012018</name>
</gene>
<feature type="region of interest" description="Disordered" evidence="2">
    <location>
        <begin position="509"/>
        <end position="572"/>
    </location>
</feature>
<dbReference type="PANTHER" id="PTHR19303">
    <property type="entry name" value="TRANSPOSON"/>
    <property type="match status" value="1"/>
</dbReference>
<sequence length="572" mass="64222">MNKRKVGGFLEGNMKNAVEKVVKNEFSLRVAAKNNGLKFQTLARYVKKAKANPHSEIRMCPNYEVRQVFDKIQENILVDYITHMARLCYGLTPGDVRKLAYQTAERNNISKIPKSWKTEKMAGKKWFTAFRKRHPQLSIRKPENCSLARASAFNRHTVSTFFDKLEEVYSRNSQFLSGHCIWNYDETSTATVSRSPKILAEKGVHQVNQITSSERGLQTTTGSFISAGGNTLPPIIVYPRAKFQTYMTRGAPPGTRALCSSKGWMTDELFPDVIAHFIKFSNASEDNPMILIYDNHSSHLSLAALLLAKQNGITVLTIPPHTSHKLQPLDVSVYSSFKGHFSQASKKWMELHPGQTMKLADLPELISYAHLHAMTPSNILSGFRKTGIFPFNRDIFTEDDYSPSNTTDRSNPETEILCDELPDTSVPTFKSSELSTPDLEPSTSFNVAQNIQSSSTQFEPKNIRSRSNFISPFHFKGVPKAAPRKKENRGRKPKQCIIATDSLEQQCQKRKVKKQKQSKTVKKSKIKLGESSDEESEPMRITLSGKKKSALVVDTSGSDGSSSFSDTDIGDY</sequence>
<feature type="domain" description="HTH CENPB-type" evidence="3">
    <location>
        <begin position="61"/>
        <end position="140"/>
    </location>
</feature>
<feature type="compositionally biased region" description="Basic residues" evidence="2">
    <location>
        <begin position="509"/>
        <end position="526"/>
    </location>
</feature>
<dbReference type="PROSITE" id="PS51253">
    <property type="entry name" value="HTH_CENPB"/>
    <property type="match status" value="1"/>
</dbReference>
<protein>
    <recommendedName>
        <fullName evidence="3">HTH CENPB-type domain-containing protein</fullName>
    </recommendedName>
</protein>
<dbReference type="EMBL" id="JBBCAQ010000036">
    <property type="protein sequence ID" value="KAK7575732.1"/>
    <property type="molecule type" value="Genomic_DNA"/>
</dbReference>
<dbReference type="GO" id="GO:0003677">
    <property type="term" value="F:DNA binding"/>
    <property type="evidence" value="ECO:0007669"/>
    <property type="project" value="UniProtKB-KW"/>
</dbReference>
<feature type="region of interest" description="Disordered" evidence="2">
    <location>
        <begin position="474"/>
        <end position="494"/>
    </location>
</feature>
<name>A0AAN9XYY4_9HEMI</name>
<evidence type="ECO:0000313" key="5">
    <source>
        <dbReference type="EMBL" id="KAK7575732.1"/>
    </source>
</evidence>
<dbReference type="EMBL" id="JBBCAQ010000036">
    <property type="protein sequence ID" value="KAK7575698.1"/>
    <property type="molecule type" value="Genomic_DNA"/>
</dbReference>
<dbReference type="InterPro" id="IPR006600">
    <property type="entry name" value="HTH_CenpB_DNA-bd_dom"/>
</dbReference>